<dbReference type="PANTHER" id="PTHR32305">
    <property type="match status" value="1"/>
</dbReference>
<dbReference type="InterPro" id="IPR050708">
    <property type="entry name" value="T6SS_VgrG/RHS"/>
</dbReference>
<keyword evidence="4" id="KW-0843">Virulence</keyword>
<evidence type="ECO:0000256" key="1">
    <source>
        <dbReference type="ARBA" id="ARBA00004613"/>
    </source>
</evidence>
<reference evidence="8 9" key="1">
    <citation type="submission" date="2021-01" db="EMBL/GenBank/DDBJ databases">
        <title>WGS of actinomycetes isolated from Thailand.</title>
        <authorList>
            <person name="Thawai C."/>
        </authorList>
    </citation>
    <scope>NUCLEOTIDE SEQUENCE [LARGE SCALE GENOMIC DNA]</scope>
    <source>
        <strain evidence="8 9">CH9-7</strain>
    </source>
</reference>
<proteinExistence type="predicted"/>
<dbReference type="InterPro" id="IPR022044">
    <property type="entry name" value="TcdB_toxin_mid/C"/>
</dbReference>
<evidence type="ECO:0000259" key="6">
    <source>
        <dbReference type="Pfam" id="PF12255"/>
    </source>
</evidence>
<organism evidence="8 9">
    <name type="scientific">Streptomyces siderophoricus</name>
    <dbReference type="NCBI Taxonomy" id="2802281"/>
    <lineage>
        <taxon>Bacteria</taxon>
        <taxon>Bacillati</taxon>
        <taxon>Actinomycetota</taxon>
        <taxon>Actinomycetes</taxon>
        <taxon>Kitasatosporales</taxon>
        <taxon>Streptomycetaceae</taxon>
        <taxon>Streptomyces</taxon>
    </lineage>
</organism>
<feature type="region of interest" description="Disordered" evidence="5">
    <location>
        <begin position="1"/>
        <end position="23"/>
    </location>
</feature>
<evidence type="ECO:0000313" key="9">
    <source>
        <dbReference type="Proteomes" id="UP000629371"/>
    </source>
</evidence>
<dbReference type="RefSeq" id="WP_201810199.1">
    <property type="nucleotide sequence ID" value="NZ_JAERRI010000024.1"/>
</dbReference>
<comment type="caution">
    <text evidence="8">The sequence shown here is derived from an EMBL/GenBank/DDBJ whole genome shotgun (WGS) entry which is preliminary data.</text>
</comment>
<dbReference type="NCBIfam" id="TIGR03696">
    <property type="entry name" value="Rhs_assc_core"/>
    <property type="match status" value="1"/>
</dbReference>
<keyword evidence="2" id="KW-0964">Secreted</keyword>
<evidence type="ECO:0000256" key="5">
    <source>
        <dbReference type="SAM" id="MobiDB-lite"/>
    </source>
</evidence>
<feature type="domain" description="Insecticide toxin TcdB middle/N-terminal" evidence="7">
    <location>
        <begin position="657"/>
        <end position="809"/>
    </location>
</feature>
<dbReference type="Pfam" id="PF12255">
    <property type="entry name" value="TcdB_toxin_midC"/>
    <property type="match status" value="1"/>
</dbReference>
<dbReference type="Pfam" id="PF03534">
    <property type="entry name" value="SpvB"/>
    <property type="match status" value="1"/>
</dbReference>
<protein>
    <submittedName>
        <fullName evidence="8">VCBS repeat-containing protein</fullName>
    </submittedName>
</protein>
<dbReference type="Pfam" id="PF12256">
    <property type="entry name" value="TcdB_toxin_midN"/>
    <property type="match status" value="1"/>
</dbReference>
<evidence type="ECO:0000256" key="2">
    <source>
        <dbReference type="ARBA" id="ARBA00022525"/>
    </source>
</evidence>
<evidence type="ECO:0000256" key="3">
    <source>
        <dbReference type="ARBA" id="ARBA00022729"/>
    </source>
</evidence>
<name>A0ABS1N259_9ACTN</name>
<dbReference type="InterPro" id="IPR028994">
    <property type="entry name" value="Integrin_alpha_N"/>
</dbReference>
<dbReference type="Proteomes" id="UP000629371">
    <property type="component" value="Unassembled WGS sequence"/>
</dbReference>
<dbReference type="InterPro" id="IPR022045">
    <property type="entry name" value="TcdB_toxin_mid/N"/>
</dbReference>
<dbReference type="EMBL" id="JAERRI010000024">
    <property type="protein sequence ID" value="MBL1093986.1"/>
    <property type="molecule type" value="Genomic_DNA"/>
</dbReference>
<dbReference type="InterPro" id="IPR003284">
    <property type="entry name" value="Sal_SpvB"/>
</dbReference>
<dbReference type="InterPro" id="IPR013517">
    <property type="entry name" value="FG-GAP"/>
</dbReference>
<feature type="region of interest" description="Disordered" evidence="5">
    <location>
        <begin position="1836"/>
        <end position="1856"/>
    </location>
</feature>
<feature type="domain" description="Insecticide toxin TcdB middle/C-terminal" evidence="6">
    <location>
        <begin position="869"/>
        <end position="970"/>
    </location>
</feature>
<accession>A0ABS1N259</accession>
<dbReference type="Gene3D" id="2.180.10.10">
    <property type="entry name" value="RHS repeat-associated core"/>
    <property type="match status" value="1"/>
</dbReference>
<evidence type="ECO:0000259" key="7">
    <source>
        <dbReference type="Pfam" id="PF12256"/>
    </source>
</evidence>
<dbReference type="InterPro" id="IPR022385">
    <property type="entry name" value="Rhs_assc_core"/>
</dbReference>
<gene>
    <name evidence="8" type="ORF">JK360_32520</name>
</gene>
<comment type="subcellular location">
    <subcellularLocation>
        <location evidence="1">Secreted</location>
    </subcellularLocation>
</comment>
<dbReference type="Pfam" id="PF13517">
    <property type="entry name" value="FG-GAP_3"/>
    <property type="match status" value="1"/>
</dbReference>
<keyword evidence="9" id="KW-1185">Reference proteome</keyword>
<dbReference type="PANTHER" id="PTHR32305:SF15">
    <property type="entry name" value="PROTEIN RHSA-RELATED"/>
    <property type="match status" value="1"/>
</dbReference>
<evidence type="ECO:0000256" key="4">
    <source>
        <dbReference type="ARBA" id="ARBA00023026"/>
    </source>
</evidence>
<dbReference type="SUPFAM" id="SSF69318">
    <property type="entry name" value="Integrin alpha N-terminal domain"/>
    <property type="match status" value="1"/>
</dbReference>
<sequence>MGPTAPPQPSGDTSTGLRDGPAISLPKGGGAIRGIGEKFTANLVTGTGGLSVPLALSPGRSGFGPSLTLGYDSAAGNGPFGIGWGTGLPAITRKTDKGIPAYADDVEDTFVLAGAEDLVPVLVQRDGEWIRHHQSRTVDGADYVVRRYRPRVEGSYARIERWTRVSSGEVHWRSISRDNVTTVYGRDAASRITDPADARRVFSWLICESHDDVGNVIRYEYKAEDDAGVDLGADCERNRTTAGRAANRYLKRIHYGNTVSRLVSDDADFMFEVVFDYGEHDESTVEVRPWTCRLDPFSSYRAGFEIRGYRLCRRVLMFHHFPDEPDVGRDCLVRSTELAYRGDTERGGVTGAFLESVSQSGWRRRASGGYLTRSLPPLEFSYSQAEIDTEIRTLDTADLENAPIGVDGSAYRWTDLEGDGLAGLLTEQAGAWFYKPNLGGGHLGPMRVVRSHPADGRTELLDLDGDGRPAVVDFGGSTPGFTERSDQDGEVFRPFRSRPNLAWDDPNLRFVDLNGDGRADVLVTGEPGWTWYRSLGEEGFDTGRRVWPARDEESGPRLVFADRSSSIHLADLSGDGLADLVRIRNGEICYWPNLGYGRFGAKVTMDGAPRLDNPDQFDPARIRLADVDGSGPADLIYLHRDGARLYLNRSGNAWSAPHPLPVAFPRIDNASRVAVIDLLGSGTSALVWSSPLPADSGRQLRYLDLMRGGKPHLLTGVRNNLGAETHIRYAPSTRFYAEDAAAGRPWLTRLPFVVHVVERVETVDAIGRNRFVSRYAYHHGYFDGPEREFRGFGMVEQTDTEALEALAEAGTVDEATYRPPTLTRTWFHTGAFLPGQRISRQFAREYHSDDLLLPDTVLPDGLTADEARQACRALKGSVLRTEVYALDGSDTEGRPYRVTEHNHLIRRVQPAAPQADSSGMRHAVFDVHPRETLTGHYERTSDPRIGHELTLAVDAYGNVLRSVTVAYGRTGPSLDLDERDAGPQRRTHMVLTDHDYTNAVEEPDSHRAPLPCRTRACEVLGLLPRTPSGETRTAGDRFTHAELTRALTGIDQTIPYQDWDALPPKPALRLTEHVRILYRSDDLSGPLPLGTLQSRALPYQEYRLAFPDALVTALYGERVDEPMLRTAGYLRHEGGWWIPSARTAYAPPDTGELDHAERHFFVPRRFTDPLGETSTVSYDDYDLLLVDSTDQLGNRYTVGERDADGRTLSQGNDYRVLRPALVTDPNRNRVQVAYDVHARVAGTATMGKREEALGDSLDGFDPDPSPALVARYLADPLAAGPALLKSAGTRFCYDESAFRLRGQPAVVATLARHTHHSDLAPGEQSRITHTIAYSDGFGREVQSKVQAEPGPVSEGGPVVEPRWAGTGWTIFNNKGNPVRTFEPFFTGTHAFEFAVMAGVSTVLLYDPLERVIGSLHPDHTYAKSVFDPWRQRTWDGNDTVLTDPRQDPDIGGQVRRLLATEPGWTTWHAARADGALGPEQRRAAEKAALHADTPTDTHLDSLARPFRTVAHNRHAKDGTLVEEHLVTRTVTDVEGNVREVRDPLGRAAIRHDYSMVGMQVSRAGIDSGAGALLPDVLGNPRCTWNSRGFRFRTEYDAGHRPVRAYVSGPGLAGEALHQKTEYGEDPARNLRTRVFRRHDGSGVSTHEAYDFRGNLLEATRRFPVEYRRAPNWREEVALEEEVYTGRTRFDALDRPISITSPDGTVVRPYYNEANLLERLVATSDGQDTVLVAAVDYNARGQRTRIDYGNGARTRYTYDPLTFRLTALRSRRERPRSRRERRTVQHLTYCHDPVGNIVSIRDTAQQTTFFRNRVVEPGADYTYDAVYRLIEATGREHLGQTDPGDTGDAPRVGLAHPGDGPAMGRYLQRYVYDAVGNMLALEHRASTAPGWTRRFSYCEPSALDPEGTGNRLSGAGDGDFAYDARGNTTAMPGLPVLRWDPEDQLEATARQVRGAGTPQTTYYSYDATGQRVRKVTDSSCGEGERARRSSERRYIGPFEVYREYGADGAVSLERRTVHAMDDTRRVALLERRTRGTDSGPEHQVRYQLADHLGSATLELDERARILTYEEYYPYGGTAYQAVRATTETPKRYRFTGRERDTETGLYFHGARYYAPWLCRWTSCDPIDTPQASPYEYAHGNPVRLIDPDGRQTQTPTLMDVWQYGVKVANRAQVGRNVQVDHPIQVAARIAQRTSPTGASFYSRAVSKASQELGVLVETGKGLFHTEVGKLQKVITQQVKSGALASEGALIEATRDAYRTAGQITNTAVNWRALDKAILTNQAAIHRSLSDTASELGALGGGGSAPASAASVAADVEQSFAQTFNLTEQAVASTAAAAAPAATETAAVATETAAVAKSVSTTAQVASEAGAAAKAVGTGARALRAAAPVLKVVGKVAAPLAVAATALQVATAKTTAEKADAAIGVVSTAVGFAGAPGAIAAVGIQGTAYVSGKVGDIVTEQTGSETAGVAAATLTGAAAGAGVGAVVGSIVPGVGTAVGAGVGAVVGAGIGFVKSYWK</sequence>
<keyword evidence="3" id="KW-0732">Signal</keyword>
<dbReference type="PRINTS" id="PR01341">
    <property type="entry name" value="SALSPVBPROT"/>
</dbReference>
<evidence type="ECO:0000313" key="8">
    <source>
        <dbReference type="EMBL" id="MBL1093986.1"/>
    </source>
</evidence>